<sequence length="213" mass="23544">MQDSMKFWDKHAAGYIARPIKDVGSYEKAMDRVRSYLSPDLQVLELGCGSGSTALLLSKYVKHITASDLSEKMIEFGREKARKDGIENVSFAHSCAQNTASDGQTYDVVMAFNVLHLIKEMTGVLQQIHAQLKPGGLFISKTPCLGDVAFYWRGLIHAMRAVGYAPYVSYLQQTALGQSIEQAGFRIIETGNYPATPMGRLIVARKVYGELPC</sequence>
<keyword evidence="1" id="KW-0808">Transferase</keyword>
<comment type="caution">
    <text evidence="1">The sequence shown here is derived from an EMBL/GenBank/DDBJ whole genome shotgun (WGS) entry which is preliminary data.</text>
</comment>
<dbReference type="InterPro" id="IPR029063">
    <property type="entry name" value="SAM-dependent_MTases_sf"/>
</dbReference>
<dbReference type="Proteomes" id="UP000076577">
    <property type="component" value="Unassembled WGS sequence"/>
</dbReference>
<organism evidence="1 2">
    <name type="scientific">Pseudovibrio axinellae</name>
    <dbReference type="NCBI Taxonomy" id="989403"/>
    <lineage>
        <taxon>Bacteria</taxon>
        <taxon>Pseudomonadati</taxon>
        <taxon>Pseudomonadota</taxon>
        <taxon>Alphaproteobacteria</taxon>
        <taxon>Hyphomicrobiales</taxon>
        <taxon>Stappiaceae</taxon>
        <taxon>Pseudovibrio</taxon>
    </lineage>
</organism>
<dbReference type="AlphaFoldDB" id="A0A166A7X2"/>
<dbReference type="EC" id="2.1.1.-" evidence="1"/>
<name>A0A166A7X2_9HYPH</name>
<reference evidence="1 2" key="1">
    <citation type="journal article" date="2016" name="Front. Microbiol.">
        <title>Comparative Genomic Analysis Reveals a Diverse Repertoire of Genes Involved in Prokaryote-Eukaryote Interactions within the Pseudovibrio Genus.</title>
        <authorList>
            <person name="Romano S."/>
            <person name="Fernandez-Guerra A."/>
            <person name="Reen F.J."/>
            <person name="Glockner F.O."/>
            <person name="Crowley S.P."/>
            <person name="O'Sullivan O."/>
            <person name="Cotter P.D."/>
            <person name="Adams C."/>
            <person name="Dobson A.D."/>
            <person name="O'Gara F."/>
        </authorList>
    </citation>
    <scope>NUCLEOTIDE SEQUENCE [LARGE SCALE GENOMIC DNA]</scope>
    <source>
        <strain evidence="1 2">Ad2</strain>
    </source>
</reference>
<dbReference type="RefSeq" id="WP_068003776.1">
    <property type="nucleotide sequence ID" value="NZ_FOFM01000007.1"/>
</dbReference>
<dbReference type="PATRIC" id="fig|989403.3.peg.1279"/>
<keyword evidence="2" id="KW-1185">Reference proteome</keyword>
<dbReference type="PANTHER" id="PTHR43861">
    <property type="entry name" value="TRANS-ACONITATE 2-METHYLTRANSFERASE-RELATED"/>
    <property type="match status" value="1"/>
</dbReference>
<dbReference type="OrthoDB" id="5642573at2"/>
<proteinExistence type="predicted"/>
<dbReference type="CDD" id="cd02440">
    <property type="entry name" value="AdoMet_MTases"/>
    <property type="match status" value="1"/>
</dbReference>
<dbReference type="EMBL" id="LMCB01000006">
    <property type="protein sequence ID" value="KZL20707.1"/>
    <property type="molecule type" value="Genomic_DNA"/>
</dbReference>
<dbReference type="PANTHER" id="PTHR43861:SF1">
    <property type="entry name" value="TRANS-ACONITATE 2-METHYLTRANSFERASE"/>
    <property type="match status" value="1"/>
</dbReference>
<gene>
    <name evidence="1" type="primary">ycgJ_2</name>
    <name evidence="1" type="ORF">PsAD2_01195</name>
</gene>
<evidence type="ECO:0000313" key="2">
    <source>
        <dbReference type="Proteomes" id="UP000076577"/>
    </source>
</evidence>
<dbReference type="GO" id="GO:0008168">
    <property type="term" value="F:methyltransferase activity"/>
    <property type="evidence" value="ECO:0007669"/>
    <property type="project" value="UniProtKB-KW"/>
</dbReference>
<dbReference type="SUPFAM" id="SSF53335">
    <property type="entry name" value="S-adenosyl-L-methionine-dependent methyltransferases"/>
    <property type="match status" value="1"/>
</dbReference>
<dbReference type="Gene3D" id="3.40.50.150">
    <property type="entry name" value="Vaccinia Virus protein VP39"/>
    <property type="match status" value="1"/>
</dbReference>
<evidence type="ECO:0000313" key="1">
    <source>
        <dbReference type="EMBL" id="KZL20707.1"/>
    </source>
</evidence>
<accession>A0A166A7X2</accession>
<dbReference type="Pfam" id="PF13489">
    <property type="entry name" value="Methyltransf_23"/>
    <property type="match status" value="1"/>
</dbReference>
<dbReference type="STRING" id="989403.SAMN05421798_107182"/>
<keyword evidence="1" id="KW-0489">Methyltransferase</keyword>
<protein>
    <submittedName>
        <fullName evidence="1">Putative methyltransferase YcgJ</fullName>
        <ecNumber evidence="1">2.1.1.-</ecNumber>
    </submittedName>
</protein>
<dbReference type="GO" id="GO:0032259">
    <property type="term" value="P:methylation"/>
    <property type="evidence" value="ECO:0007669"/>
    <property type="project" value="UniProtKB-KW"/>
</dbReference>